<gene>
    <name evidence="1" type="ORF">UY33_C0003G0012</name>
</gene>
<dbReference type="Proteomes" id="UP000034637">
    <property type="component" value="Unassembled WGS sequence"/>
</dbReference>
<evidence type="ECO:0000313" key="2">
    <source>
        <dbReference type="Proteomes" id="UP000034637"/>
    </source>
</evidence>
<dbReference type="AlphaFoldDB" id="A0A0G1Y2Y2"/>
<sequence length="58" mass="6367">MGVGVDYGVMRRGKSVDGESVGAYLSDWQRLRLRAIGRQGDLLNECDGNECLTSMLAF</sequence>
<accession>A0A0G1Y2Y2</accession>
<organism evidence="1 2">
    <name type="scientific">Candidatus Amesbacteria bacterium GW2011_GWA1_48_9</name>
    <dbReference type="NCBI Taxonomy" id="1618355"/>
    <lineage>
        <taxon>Bacteria</taxon>
        <taxon>Candidatus Amesiibacteriota</taxon>
    </lineage>
</organism>
<proteinExistence type="predicted"/>
<dbReference type="EMBL" id="LCPP01000003">
    <property type="protein sequence ID" value="KKW00884.1"/>
    <property type="molecule type" value="Genomic_DNA"/>
</dbReference>
<reference evidence="1 2" key="1">
    <citation type="journal article" date="2015" name="Nature">
        <title>rRNA introns, odd ribosomes, and small enigmatic genomes across a large radiation of phyla.</title>
        <authorList>
            <person name="Brown C.T."/>
            <person name="Hug L.A."/>
            <person name="Thomas B.C."/>
            <person name="Sharon I."/>
            <person name="Castelle C.J."/>
            <person name="Singh A."/>
            <person name="Wilkins M.J."/>
            <person name="Williams K.H."/>
            <person name="Banfield J.F."/>
        </authorList>
    </citation>
    <scope>NUCLEOTIDE SEQUENCE [LARGE SCALE GENOMIC DNA]</scope>
</reference>
<comment type="caution">
    <text evidence="1">The sequence shown here is derived from an EMBL/GenBank/DDBJ whole genome shotgun (WGS) entry which is preliminary data.</text>
</comment>
<name>A0A0G1Y2Y2_9BACT</name>
<protein>
    <submittedName>
        <fullName evidence="1">Uncharacterized protein</fullName>
    </submittedName>
</protein>
<evidence type="ECO:0000313" key="1">
    <source>
        <dbReference type="EMBL" id="KKW00884.1"/>
    </source>
</evidence>